<protein>
    <submittedName>
        <fullName evidence="1">Uncharacterized protein</fullName>
    </submittedName>
</protein>
<proteinExistence type="predicted"/>
<sequence length="223" mass="26439">MKLNIELILEKNEEFSYLSKLVDSKYLEVKKLNENIDLEELGCLPHTEVKKLYDCIKHRVSSQKLNQIKKILIKKTKEFYPELNKIHNYPEINNITFLNEDIKIKLDELLTKYENKIIIPNFAFLELQTPNKINTKIINFLYDSGMLEKIFNLKCLCGESKLSISEKKFNKMKDIFSLGEDDFAYVDCDYCNGREIFDLETLNESVEIKYRFIRKSKNNILQI</sequence>
<organism evidence="1 2">
    <name type="scientific">Clostridioides difficile</name>
    <name type="common">Peptoclostridium difficile</name>
    <dbReference type="NCBI Taxonomy" id="1496"/>
    <lineage>
        <taxon>Bacteria</taxon>
        <taxon>Bacillati</taxon>
        <taxon>Bacillota</taxon>
        <taxon>Clostridia</taxon>
        <taxon>Peptostreptococcales</taxon>
        <taxon>Peptostreptococcaceae</taxon>
        <taxon>Clostridioides</taxon>
    </lineage>
</organism>
<dbReference type="Proteomes" id="UP000878956">
    <property type="component" value="Unassembled WGS sequence"/>
</dbReference>
<dbReference type="RefSeq" id="WP_014466348.1">
    <property type="nucleotide sequence ID" value="NZ_FUQT01000003.1"/>
</dbReference>
<evidence type="ECO:0000313" key="2">
    <source>
        <dbReference type="Proteomes" id="UP000878956"/>
    </source>
</evidence>
<accession>A0AAN5VPK8</accession>
<dbReference type="EMBL" id="DAEPXK010000064">
    <property type="protein sequence ID" value="HBH1544192.1"/>
    <property type="molecule type" value="Genomic_DNA"/>
</dbReference>
<name>A0AAN5VPK8_CLODI</name>
<dbReference type="AlphaFoldDB" id="A0AAN5VPK8"/>
<reference evidence="1" key="1">
    <citation type="journal article" date="2018" name="Genome Biol.">
        <title>SKESA: strategic k-mer extension for scrupulous assemblies.</title>
        <authorList>
            <person name="Souvorov A."/>
            <person name="Agarwala R."/>
            <person name="Lipman D.J."/>
        </authorList>
    </citation>
    <scope>NUCLEOTIDE SEQUENCE</scope>
    <source>
        <strain evidence="1">HN1000</strain>
    </source>
</reference>
<comment type="caution">
    <text evidence="1">The sequence shown here is derived from an EMBL/GenBank/DDBJ whole genome shotgun (WGS) entry which is preliminary data.</text>
</comment>
<reference evidence="1" key="2">
    <citation type="submission" date="2021-06" db="EMBL/GenBank/DDBJ databases">
        <authorList>
            <consortium name="NCBI Pathogen Detection Project"/>
        </authorList>
    </citation>
    <scope>NUCLEOTIDE SEQUENCE</scope>
    <source>
        <strain evidence="1">HN1000</strain>
    </source>
</reference>
<gene>
    <name evidence="1" type="ORF">KRM00_003736</name>
</gene>
<evidence type="ECO:0000313" key="1">
    <source>
        <dbReference type="EMBL" id="HBH1544192.1"/>
    </source>
</evidence>